<sequence length="65" mass="7137">MRTTMCSTSSIDPVRWFAGRAAARWMLADRALKAVVGPRELKKATPVDFGHVGQASHPEVRTTGR</sequence>
<evidence type="ECO:0000313" key="1">
    <source>
        <dbReference type="EMBL" id="GAA2905916.1"/>
    </source>
</evidence>
<gene>
    <name evidence="1" type="ORF">GCM10010478_00400</name>
</gene>
<protein>
    <submittedName>
        <fullName evidence="1">Uncharacterized protein</fullName>
    </submittedName>
</protein>
<organism evidence="1 2">
    <name type="scientific">Streptomyces erythrogriseus</name>
    <dbReference type="NCBI Taxonomy" id="284027"/>
    <lineage>
        <taxon>Bacteria</taxon>
        <taxon>Bacillati</taxon>
        <taxon>Actinomycetota</taxon>
        <taxon>Actinomycetes</taxon>
        <taxon>Kitasatosporales</taxon>
        <taxon>Streptomycetaceae</taxon>
        <taxon>Streptomyces</taxon>
        <taxon>Streptomyces griseoincarnatus group</taxon>
    </lineage>
</organism>
<dbReference type="EMBL" id="BAAAVA010000001">
    <property type="protein sequence ID" value="GAA2905916.1"/>
    <property type="molecule type" value="Genomic_DNA"/>
</dbReference>
<accession>A0ABN3W9M6</accession>
<reference evidence="1 2" key="1">
    <citation type="journal article" date="2019" name="Int. J. Syst. Evol. Microbiol.">
        <title>The Global Catalogue of Microorganisms (GCM) 10K type strain sequencing project: providing services to taxonomists for standard genome sequencing and annotation.</title>
        <authorList>
            <consortium name="The Broad Institute Genomics Platform"/>
            <consortium name="The Broad Institute Genome Sequencing Center for Infectious Disease"/>
            <person name="Wu L."/>
            <person name="Ma J."/>
        </authorList>
    </citation>
    <scope>NUCLEOTIDE SEQUENCE [LARGE SCALE GENOMIC DNA]</scope>
    <source>
        <strain evidence="1 2">JCM 9650</strain>
    </source>
</reference>
<keyword evidence="2" id="KW-1185">Reference proteome</keyword>
<comment type="caution">
    <text evidence="1">The sequence shown here is derived from an EMBL/GenBank/DDBJ whole genome shotgun (WGS) entry which is preliminary data.</text>
</comment>
<dbReference type="Proteomes" id="UP001501423">
    <property type="component" value="Unassembled WGS sequence"/>
</dbReference>
<proteinExistence type="predicted"/>
<evidence type="ECO:0000313" key="2">
    <source>
        <dbReference type="Proteomes" id="UP001501423"/>
    </source>
</evidence>
<name>A0ABN3W9M6_9ACTN</name>